<gene>
    <name evidence="2" type="ORF">UREG_03312</name>
</gene>
<protein>
    <submittedName>
        <fullName evidence="2">Uncharacterized protein</fullName>
    </submittedName>
</protein>
<keyword evidence="1" id="KW-0812">Transmembrane</keyword>
<feature type="transmembrane region" description="Helical" evidence="1">
    <location>
        <begin position="66"/>
        <end position="85"/>
    </location>
</feature>
<dbReference type="OMA" id="MGIQCIA"/>
<dbReference type="InParanoid" id="C4JQ79"/>
<dbReference type="RefSeq" id="XP_002543795.1">
    <property type="nucleotide sequence ID" value="XM_002543749.1"/>
</dbReference>
<feature type="transmembrane region" description="Helical" evidence="1">
    <location>
        <begin position="483"/>
        <end position="503"/>
    </location>
</feature>
<name>C4JQ79_UNCRE</name>
<feature type="transmembrane region" description="Helical" evidence="1">
    <location>
        <begin position="27"/>
        <end position="45"/>
    </location>
</feature>
<dbReference type="PANTHER" id="PTHR35043:SF7">
    <property type="entry name" value="TRANSCRIPTION FACTOR DOMAIN-CONTAINING PROTEIN"/>
    <property type="match status" value="1"/>
</dbReference>
<dbReference type="HOGENOM" id="CLU_022883_5_1_1"/>
<dbReference type="KEGG" id="ure:UREG_03312"/>
<dbReference type="OrthoDB" id="4161530at2759"/>
<dbReference type="EMBL" id="CH476616">
    <property type="protein sequence ID" value="EEP78466.1"/>
    <property type="molecule type" value="Genomic_DNA"/>
</dbReference>
<evidence type="ECO:0000313" key="2">
    <source>
        <dbReference type="EMBL" id="EEP78466.1"/>
    </source>
</evidence>
<evidence type="ECO:0000256" key="1">
    <source>
        <dbReference type="SAM" id="Phobius"/>
    </source>
</evidence>
<keyword evidence="1" id="KW-1133">Transmembrane helix</keyword>
<dbReference type="Proteomes" id="UP000002058">
    <property type="component" value="Unassembled WGS sequence"/>
</dbReference>
<feature type="transmembrane region" description="Helical" evidence="1">
    <location>
        <begin position="452"/>
        <end position="471"/>
    </location>
</feature>
<organism evidence="2 3">
    <name type="scientific">Uncinocarpus reesii (strain UAMH 1704)</name>
    <dbReference type="NCBI Taxonomy" id="336963"/>
    <lineage>
        <taxon>Eukaryota</taxon>
        <taxon>Fungi</taxon>
        <taxon>Dikarya</taxon>
        <taxon>Ascomycota</taxon>
        <taxon>Pezizomycotina</taxon>
        <taxon>Eurotiomycetes</taxon>
        <taxon>Eurotiomycetidae</taxon>
        <taxon>Onygenales</taxon>
        <taxon>Onygenaceae</taxon>
        <taxon>Uncinocarpus</taxon>
    </lineage>
</organism>
<dbReference type="AlphaFoldDB" id="C4JQ79"/>
<proteinExistence type="predicted"/>
<keyword evidence="1" id="KW-0472">Membrane</keyword>
<dbReference type="eggNOG" id="ENOG502S6E5">
    <property type="taxonomic scope" value="Eukaryota"/>
</dbReference>
<feature type="transmembrane region" description="Helical" evidence="1">
    <location>
        <begin position="515"/>
        <end position="539"/>
    </location>
</feature>
<dbReference type="GeneID" id="8442795"/>
<sequence length="565" mass="63864">MDSAGSTPHNSTVKWVPSPQARGTWDLLYSCTFTLVLCIATALHLNVPKPGQSDRKHLLRKIKWMACGLFAPEIVLYVAISQWWVARLVRDDANTPNLSYFKGAGREDGGLDNRPIATLELENTDLEMQRIDRDSGKQSQAVTKSQELKNRTWSLVEGFFVVMGGVAFDASEFSDYHKRLLVTPTGMRLLNCLGCAPKITREAIEDKSKGDILAKGLVIFQTAWLVLQCIARKVNALPISLLEIHTMVHVVCALMMYSFWFKKPLEVRDPLDLYAEEYKGILAYMAMLTPGLGFIHEHRDAAESSWLIYEPATIRSERAPAPSNEIVMLHSRRAADEALNLSTQEPSPRAPVSLVETETNPGLQLRKNEIDSYSRFGFKDYIFPSGDVPRKMSEKDVRRWELAASAIRRYPQLKEIARFGREFFTDEDRDFVAEYLPNIQFSASAGAAGQRVQLFAVSFLAVCYGAVHMSTLNYDFPTATEGVLWYGSCLFIMTFSAVLVAWWQHPNTSTRMKKVWDPVISLGQIILIHYIAARGFIVIEAFISLRKSDADLYKTVRWADYIPHL</sequence>
<dbReference type="VEuPathDB" id="FungiDB:UREG_03312"/>
<dbReference type="PANTHER" id="PTHR35043">
    <property type="entry name" value="TRANSCRIPTION FACTOR DOMAIN-CONTAINING PROTEIN"/>
    <property type="match status" value="1"/>
</dbReference>
<reference evidence="3" key="1">
    <citation type="journal article" date="2009" name="Genome Res.">
        <title>Comparative genomic analyses of the human fungal pathogens Coccidioides and their relatives.</title>
        <authorList>
            <person name="Sharpton T.J."/>
            <person name="Stajich J.E."/>
            <person name="Rounsley S.D."/>
            <person name="Gardner M.J."/>
            <person name="Wortman J.R."/>
            <person name="Jordar V.S."/>
            <person name="Maiti R."/>
            <person name="Kodira C.D."/>
            <person name="Neafsey D.E."/>
            <person name="Zeng Q."/>
            <person name="Hung C.-Y."/>
            <person name="McMahan C."/>
            <person name="Muszewska A."/>
            <person name="Grynberg M."/>
            <person name="Mandel M.A."/>
            <person name="Kellner E.M."/>
            <person name="Barker B.M."/>
            <person name="Galgiani J.N."/>
            <person name="Orbach M.J."/>
            <person name="Kirkland T.N."/>
            <person name="Cole G.T."/>
            <person name="Henn M.R."/>
            <person name="Birren B.W."/>
            <person name="Taylor J.W."/>
        </authorList>
    </citation>
    <scope>NUCLEOTIDE SEQUENCE [LARGE SCALE GENOMIC DNA]</scope>
    <source>
        <strain evidence="3">UAMH 1704</strain>
    </source>
</reference>
<keyword evidence="3" id="KW-1185">Reference proteome</keyword>
<evidence type="ECO:0000313" key="3">
    <source>
        <dbReference type="Proteomes" id="UP000002058"/>
    </source>
</evidence>
<accession>C4JQ79</accession>